<dbReference type="Pfam" id="PF13646">
    <property type="entry name" value="HEAT_2"/>
    <property type="match status" value="2"/>
</dbReference>
<dbReference type="Gene3D" id="1.25.10.10">
    <property type="entry name" value="Leucine-rich Repeat Variant"/>
    <property type="match status" value="2"/>
</dbReference>
<dbReference type="AlphaFoldDB" id="A0A6J6HIZ4"/>
<dbReference type="SMART" id="SM00567">
    <property type="entry name" value="EZ_HEAT"/>
    <property type="match status" value="3"/>
</dbReference>
<gene>
    <name evidence="1" type="ORF">UFOPK1835_01229</name>
</gene>
<reference evidence="1" key="1">
    <citation type="submission" date="2020-05" db="EMBL/GenBank/DDBJ databases">
        <authorList>
            <person name="Chiriac C."/>
            <person name="Salcher M."/>
            <person name="Ghai R."/>
            <person name="Kavagutti S V."/>
        </authorList>
    </citation>
    <scope>NUCLEOTIDE SEQUENCE</scope>
</reference>
<name>A0A6J6HIZ4_9ZZZZ</name>
<dbReference type="SUPFAM" id="SSF48371">
    <property type="entry name" value="ARM repeat"/>
    <property type="match status" value="1"/>
</dbReference>
<proteinExistence type="predicted"/>
<sequence>MVRWEDEGMTGPTEQSVSTRRAAALAGHTGDSPLARRLLTDPDPGTRATALGALNRLGELSSDELLQALSDPAPTVRRRGCEESVIWSGTVGDPQEPAIALAVARLLDDENDTVVETAAWACGERPPVTTGTLARLCTVATGHADALCREAAVAALGALGDTAGLAAILEATGDKATVRRRAMIALAPFDGPEVDAALQRGREDRDWQVRQAAEDLSS</sequence>
<dbReference type="InterPro" id="IPR016024">
    <property type="entry name" value="ARM-type_fold"/>
</dbReference>
<accession>A0A6J6HIZ4</accession>
<evidence type="ECO:0000313" key="1">
    <source>
        <dbReference type="EMBL" id="CAB4613237.1"/>
    </source>
</evidence>
<organism evidence="1">
    <name type="scientific">freshwater metagenome</name>
    <dbReference type="NCBI Taxonomy" id="449393"/>
    <lineage>
        <taxon>unclassified sequences</taxon>
        <taxon>metagenomes</taxon>
        <taxon>ecological metagenomes</taxon>
    </lineage>
</organism>
<dbReference type="InterPro" id="IPR011989">
    <property type="entry name" value="ARM-like"/>
</dbReference>
<dbReference type="EMBL" id="CAEZUP010000051">
    <property type="protein sequence ID" value="CAB4613237.1"/>
    <property type="molecule type" value="Genomic_DNA"/>
</dbReference>
<dbReference type="InterPro" id="IPR004155">
    <property type="entry name" value="PBS_lyase_HEAT"/>
</dbReference>
<protein>
    <submittedName>
        <fullName evidence="1">Unannotated protein</fullName>
    </submittedName>
</protein>